<keyword evidence="4" id="KW-1185">Reference proteome</keyword>
<feature type="domain" description="CRAL-TRIO" evidence="2">
    <location>
        <begin position="83"/>
        <end position="260"/>
    </location>
</feature>
<comment type="caution">
    <text evidence="3">The sequence shown here is derived from an EMBL/GenBank/DDBJ whole genome shotgun (WGS) entry which is preliminary data.</text>
</comment>
<dbReference type="PROSITE" id="PS50191">
    <property type="entry name" value="CRAL_TRIO"/>
    <property type="match status" value="1"/>
</dbReference>
<dbReference type="EMBL" id="CAJVCH010546856">
    <property type="protein sequence ID" value="CAG7828256.1"/>
    <property type="molecule type" value="Genomic_DNA"/>
</dbReference>
<evidence type="ECO:0000313" key="4">
    <source>
        <dbReference type="Proteomes" id="UP000708208"/>
    </source>
</evidence>
<name>A0A8J2L5F5_9HEXA</name>
<accession>A0A8J2L5F5</accession>
<evidence type="ECO:0000256" key="1">
    <source>
        <dbReference type="SAM" id="SignalP"/>
    </source>
</evidence>
<keyword evidence="1" id="KW-0732">Signal</keyword>
<feature type="signal peptide" evidence="1">
    <location>
        <begin position="1"/>
        <end position="18"/>
    </location>
</feature>
<protein>
    <recommendedName>
        <fullName evidence="2">CRAL-TRIO domain-containing protein</fullName>
    </recommendedName>
</protein>
<evidence type="ECO:0000259" key="2">
    <source>
        <dbReference type="PROSITE" id="PS50191"/>
    </source>
</evidence>
<proteinExistence type="predicted"/>
<feature type="chain" id="PRO_5035256390" description="CRAL-TRIO domain-containing protein" evidence="1">
    <location>
        <begin position="19"/>
        <end position="265"/>
    </location>
</feature>
<dbReference type="Proteomes" id="UP000708208">
    <property type="component" value="Unassembled WGS sequence"/>
</dbReference>
<dbReference type="PANTHER" id="PTHR23324:SF83">
    <property type="entry name" value="SEC14-LIKE PROTEIN 2"/>
    <property type="match status" value="1"/>
</dbReference>
<dbReference type="Pfam" id="PF00650">
    <property type="entry name" value="CRAL_TRIO"/>
    <property type="match status" value="1"/>
</dbReference>
<dbReference type="GO" id="GO:0005737">
    <property type="term" value="C:cytoplasm"/>
    <property type="evidence" value="ECO:0007669"/>
    <property type="project" value="TreeGrafter"/>
</dbReference>
<gene>
    <name evidence="3" type="ORF">AFUS01_LOCUS38198</name>
</gene>
<reference evidence="3" key="1">
    <citation type="submission" date="2021-06" db="EMBL/GenBank/DDBJ databases">
        <authorList>
            <person name="Hodson N. C."/>
            <person name="Mongue J. A."/>
            <person name="Jaron S. K."/>
        </authorList>
    </citation>
    <scope>NUCLEOTIDE SEQUENCE</scope>
</reference>
<dbReference type="AlphaFoldDB" id="A0A8J2L5F5"/>
<dbReference type="PANTHER" id="PTHR23324">
    <property type="entry name" value="SEC14 RELATED PROTEIN"/>
    <property type="match status" value="1"/>
</dbReference>
<dbReference type="CDD" id="cd00170">
    <property type="entry name" value="SEC14"/>
    <property type="match status" value="1"/>
</dbReference>
<dbReference type="InterPro" id="IPR051064">
    <property type="entry name" value="SEC14/CRAL-TRIO_domain"/>
</dbReference>
<evidence type="ECO:0000313" key="3">
    <source>
        <dbReference type="EMBL" id="CAG7828256.1"/>
    </source>
</evidence>
<sequence>MRAQIVLIILVILNSAVSQIEDQETTTVIPTTDLPPPVTLTANRLPVEVHRKIYSYTKNAKAFKNMTFEETMAFMNDLDAWEAPREIRERVPYYLAGYDYDRRPVWMVEVGKIDFRGLIEQGENTIANLEKYLLQSEINVIKSLQAADTPGDEIREALYIYDMEDFTMKQISHLPTVAAAVRFGKKYSDLTVQFVGSIVIINSNYATKLAADIARPAVGRLMEKVEVYGTGRATWLPKLLKLFPMDVLPSWYGGNKNFKPLLLYG</sequence>
<dbReference type="InterPro" id="IPR001251">
    <property type="entry name" value="CRAL-TRIO_dom"/>
</dbReference>
<organism evidence="3 4">
    <name type="scientific">Allacma fusca</name>
    <dbReference type="NCBI Taxonomy" id="39272"/>
    <lineage>
        <taxon>Eukaryota</taxon>
        <taxon>Metazoa</taxon>
        <taxon>Ecdysozoa</taxon>
        <taxon>Arthropoda</taxon>
        <taxon>Hexapoda</taxon>
        <taxon>Collembola</taxon>
        <taxon>Symphypleona</taxon>
        <taxon>Sminthuridae</taxon>
        <taxon>Allacma</taxon>
    </lineage>
</organism>